<dbReference type="STRING" id="1834516.BL253_07975"/>
<comment type="caution">
    <text evidence="2">The sequence shown here is derived from an EMBL/GenBank/DDBJ whole genome shotgun (WGS) entry which is preliminary data.</text>
</comment>
<dbReference type="NCBIfam" id="NF037959">
    <property type="entry name" value="MFS_SpdSyn"/>
    <property type="match status" value="1"/>
</dbReference>
<evidence type="ECO:0000313" key="2">
    <source>
        <dbReference type="EMBL" id="ONH31612.1"/>
    </source>
</evidence>
<dbReference type="GO" id="GO:0006596">
    <property type="term" value="P:polyamine biosynthetic process"/>
    <property type="evidence" value="ECO:0007669"/>
    <property type="project" value="UniProtKB-KW"/>
</dbReference>
<dbReference type="Gene3D" id="3.40.50.150">
    <property type="entry name" value="Vaccinia Virus protein VP39"/>
    <property type="match status" value="1"/>
</dbReference>
<evidence type="ECO:0008006" key="4">
    <source>
        <dbReference type="Google" id="ProtNLM"/>
    </source>
</evidence>
<dbReference type="PANTHER" id="PTHR43317:SF1">
    <property type="entry name" value="THERMOSPERMINE SYNTHASE ACAULIS5"/>
    <property type="match status" value="1"/>
</dbReference>
<proteinExistence type="predicted"/>
<keyword evidence="3" id="KW-1185">Reference proteome</keyword>
<keyword evidence="1" id="KW-0620">Polyamine biosynthesis</keyword>
<gene>
    <name evidence="2" type="ORF">BL253_07975</name>
</gene>
<dbReference type="EMBL" id="MOMC01000015">
    <property type="protein sequence ID" value="ONH31612.1"/>
    <property type="molecule type" value="Genomic_DNA"/>
</dbReference>
<dbReference type="Proteomes" id="UP000188929">
    <property type="component" value="Unassembled WGS sequence"/>
</dbReference>
<dbReference type="OrthoDB" id="8221452at2"/>
<organism evidence="2 3">
    <name type="scientific">Pseudofrankia asymbiotica</name>
    <dbReference type="NCBI Taxonomy" id="1834516"/>
    <lineage>
        <taxon>Bacteria</taxon>
        <taxon>Bacillati</taxon>
        <taxon>Actinomycetota</taxon>
        <taxon>Actinomycetes</taxon>
        <taxon>Frankiales</taxon>
        <taxon>Frankiaceae</taxon>
        <taxon>Pseudofrankia</taxon>
    </lineage>
</organism>
<dbReference type="SUPFAM" id="SSF53335">
    <property type="entry name" value="S-adenosyl-L-methionine-dependent methyltransferases"/>
    <property type="match status" value="1"/>
</dbReference>
<reference evidence="3" key="1">
    <citation type="submission" date="2016-10" db="EMBL/GenBank/DDBJ databases">
        <title>Frankia sp. NRRL B-16386 Genome sequencing.</title>
        <authorList>
            <person name="Ghodhbane-Gtari F."/>
            <person name="Swanson E."/>
            <person name="Gueddou A."/>
            <person name="Hezbri K."/>
            <person name="Ktari K."/>
            <person name="Nouioui I."/>
            <person name="Morris K."/>
            <person name="Simpson S."/>
            <person name="Abebe-Akele F."/>
            <person name="Thomas K."/>
            <person name="Gtari M."/>
            <person name="Tisa L.S."/>
        </authorList>
    </citation>
    <scope>NUCLEOTIDE SEQUENCE [LARGE SCALE GENOMIC DNA]</scope>
    <source>
        <strain evidence="3">NRRL B-16386</strain>
    </source>
</reference>
<accession>A0A1V2IEH9</accession>
<sequence>MGGEGGPRLELLADDDRPGGWLMLMDQVRQSYVDLRDPAYLDFEYIQGFADVVDALPAGPLSVTHIGGGACTFARYVAHVRPGSPQLVLEPDAEVTALTRARLPLPPGHRIRLIPHEGRAAVRTLRDGTADVVVVDAFADGRVPATLTTAEFFAEVARVLRPAGVVLANLPDGGRGGGRYVRRVTAAARTVLPKALLRADPAVFKERRFGNVVLAATRGELPVVPVAQAAARALLPQKVLAGDALDHFVGGAAPFTDADCALSPAPPDNLWRVG</sequence>
<name>A0A1V2IEH9_9ACTN</name>
<dbReference type="PANTHER" id="PTHR43317">
    <property type="entry name" value="THERMOSPERMINE SYNTHASE ACAULIS5"/>
    <property type="match status" value="1"/>
</dbReference>
<protein>
    <recommendedName>
        <fullName evidence="4">Spermidine synthase-like protein</fullName>
    </recommendedName>
</protein>
<dbReference type="InterPro" id="IPR029063">
    <property type="entry name" value="SAM-dependent_MTases_sf"/>
</dbReference>
<dbReference type="RefSeq" id="WP_076815086.1">
    <property type="nucleotide sequence ID" value="NZ_MOMC01000015.1"/>
</dbReference>
<evidence type="ECO:0000313" key="3">
    <source>
        <dbReference type="Proteomes" id="UP000188929"/>
    </source>
</evidence>
<dbReference type="AlphaFoldDB" id="A0A1V2IEH9"/>
<evidence type="ECO:0000256" key="1">
    <source>
        <dbReference type="ARBA" id="ARBA00023115"/>
    </source>
</evidence>